<feature type="region of interest" description="Disordered" evidence="1">
    <location>
        <begin position="695"/>
        <end position="724"/>
    </location>
</feature>
<dbReference type="AlphaFoldDB" id="A0A090KVC2"/>
<name>A0A090KVC2_STRRB</name>
<accession>A0A090KVC2</accession>
<dbReference type="GeneID" id="36384616"/>
<evidence type="ECO:0000256" key="1">
    <source>
        <dbReference type="SAM" id="MobiDB-lite"/>
    </source>
</evidence>
<evidence type="ECO:0000313" key="7">
    <source>
        <dbReference type="WormBase" id="SRAE_X000154900"/>
    </source>
</evidence>
<dbReference type="SUPFAM" id="SSF53474">
    <property type="entry name" value="alpha/beta-Hydrolases"/>
    <property type="match status" value="1"/>
</dbReference>
<feature type="domain" description="Hormone-sensitive lipase N-terminal" evidence="2">
    <location>
        <begin position="73"/>
        <end position="344"/>
    </location>
</feature>
<dbReference type="PANTHER" id="PTHR23025:SF3">
    <property type="entry name" value="HORMONE-SENSITIVE LIPASE"/>
    <property type="match status" value="1"/>
</dbReference>
<dbReference type="CTD" id="36384616"/>
<dbReference type="EMBL" id="LN609396">
    <property type="protein sequence ID" value="CEF59805.1"/>
    <property type="molecule type" value="Genomic_DNA"/>
</dbReference>
<dbReference type="GO" id="GO:0019433">
    <property type="term" value="P:triglyceride catabolic process"/>
    <property type="evidence" value="ECO:0007669"/>
    <property type="project" value="TreeGrafter"/>
</dbReference>
<organism evidence="4">
    <name type="scientific">Strongyloides ratti</name>
    <name type="common">Parasitic roundworm</name>
    <dbReference type="NCBI Taxonomy" id="34506"/>
    <lineage>
        <taxon>Eukaryota</taxon>
        <taxon>Metazoa</taxon>
        <taxon>Ecdysozoa</taxon>
        <taxon>Nematoda</taxon>
        <taxon>Chromadorea</taxon>
        <taxon>Rhabditida</taxon>
        <taxon>Tylenchina</taxon>
        <taxon>Panagrolaimomorpha</taxon>
        <taxon>Strongyloidoidea</taxon>
        <taxon>Strongyloididae</taxon>
        <taxon>Strongyloides</taxon>
    </lineage>
</organism>
<keyword evidence="5" id="KW-1185">Reference proteome</keyword>
<dbReference type="GO" id="GO:0004771">
    <property type="term" value="F:sterol ester esterase activity"/>
    <property type="evidence" value="ECO:0007669"/>
    <property type="project" value="TreeGrafter"/>
</dbReference>
<dbReference type="WormBase" id="SRAE_X000154900">
    <property type="protein sequence ID" value="SRP11812"/>
    <property type="gene ID" value="WBGene00267122"/>
</dbReference>
<feature type="compositionally biased region" description="Polar residues" evidence="1">
    <location>
        <begin position="710"/>
        <end position="723"/>
    </location>
</feature>
<gene>
    <name evidence="4 6 7" type="ORF">SRAE_X000154900</name>
</gene>
<feature type="region of interest" description="Disordered" evidence="1">
    <location>
        <begin position="1"/>
        <end position="23"/>
    </location>
</feature>
<feature type="domain" description="Alpha/beta hydrolase fold-3" evidence="3">
    <location>
        <begin position="363"/>
        <end position="471"/>
    </location>
</feature>
<dbReference type="InterPro" id="IPR013094">
    <property type="entry name" value="AB_hydrolase_3"/>
</dbReference>
<dbReference type="PANTHER" id="PTHR23025">
    <property type="entry name" value="TRIACYLGLYCEROL LIPASE"/>
    <property type="match status" value="1"/>
</dbReference>
<evidence type="ECO:0000313" key="4">
    <source>
        <dbReference type="EMBL" id="CEF59805.1"/>
    </source>
</evidence>
<reference evidence="4" key="1">
    <citation type="submission" date="2014-09" db="EMBL/GenBank/DDBJ databases">
        <authorList>
            <person name="Aslett A.Martin."/>
        </authorList>
    </citation>
    <scope>NUCLEOTIDE SEQUENCE</scope>
    <source>
        <strain evidence="4">ED321 Heterogonic</strain>
    </source>
</reference>
<dbReference type="WBParaSite" id="SRAE_X000154900.1">
    <property type="protein sequence ID" value="SRAE_X000154900.1"/>
    <property type="gene ID" value="WBGene00267122"/>
</dbReference>
<dbReference type="InterPro" id="IPR029058">
    <property type="entry name" value="AB_hydrolase_fold"/>
</dbReference>
<evidence type="ECO:0000313" key="5">
    <source>
        <dbReference type="Proteomes" id="UP000035682"/>
    </source>
</evidence>
<evidence type="ECO:0000259" key="2">
    <source>
        <dbReference type="Pfam" id="PF06350"/>
    </source>
</evidence>
<dbReference type="GO" id="GO:0005829">
    <property type="term" value="C:cytosol"/>
    <property type="evidence" value="ECO:0007669"/>
    <property type="project" value="TreeGrafter"/>
</dbReference>
<dbReference type="GO" id="GO:0004806">
    <property type="term" value="F:triacylglycerol lipase activity"/>
    <property type="evidence" value="ECO:0007669"/>
    <property type="project" value="TreeGrafter"/>
</dbReference>
<dbReference type="OrthoDB" id="408631at2759"/>
<evidence type="ECO:0000313" key="6">
    <source>
        <dbReference type="WBParaSite" id="SRAE_X000154900.1"/>
    </source>
</evidence>
<dbReference type="Pfam" id="PF06350">
    <property type="entry name" value="HSL_N"/>
    <property type="match status" value="1"/>
</dbReference>
<dbReference type="InterPro" id="IPR010468">
    <property type="entry name" value="HSL_N"/>
</dbReference>
<reference evidence="5" key="2">
    <citation type="submission" date="2014-09" db="EMBL/GenBank/DDBJ databases">
        <authorList>
            <person name="Martin A.A."/>
        </authorList>
    </citation>
    <scope>NUCLEOTIDE SEQUENCE</scope>
    <source>
        <strain evidence="5">ED321</strain>
    </source>
</reference>
<feature type="domain" description="Alpha/beta hydrolase fold-3" evidence="3">
    <location>
        <begin position="844"/>
        <end position="909"/>
    </location>
</feature>
<protein>
    <submittedName>
        <fullName evidence="4 6">Hormone-sensitive lipase</fullName>
    </submittedName>
</protein>
<dbReference type="RefSeq" id="XP_024499016.1">
    <property type="nucleotide sequence ID" value="XM_024650229.1"/>
</dbReference>
<evidence type="ECO:0000259" key="3">
    <source>
        <dbReference type="Pfam" id="PF07859"/>
    </source>
</evidence>
<feature type="region of interest" description="Disordered" evidence="1">
    <location>
        <begin position="746"/>
        <end position="773"/>
    </location>
</feature>
<dbReference type="GO" id="GO:0008203">
    <property type="term" value="P:cholesterol metabolic process"/>
    <property type="evidence" value="ECO:0007669"/>
    <property type="project" value="InterPro"/>
</dbReference>
<proteinExistence type="predicted"/>
<reference evidence="6" key="3">
    <citation type="submission" date="2020-12" db="UniProtKB">
        <authorList>
            <consortium name="WormBaseParasite"/>
        </authorList>
    </citation>
    <scope>IDENTIFICATION</scope>
</reference>
<dbReference type="OMA" id="CKETQFA"/>
<dbReference type="Pfam" id="PF07859">
    <property type="entry name" value="Abhydrolase_3"/>
    <property type="match status" value="2"/>
</dbReference>
<dbReference type="Gene3D" id="3.40.50.1820">
    <property type="entry name" value="alpha/beta hydrolase"/>
    <property type="match status" value="2"/>
</dbReference>
<sequence>MNLLNNSNNVIENTNNSQNNVMNDNNINNLEEDIIEDGKIEVSSPISKKIEPRLTVNRETVFKLIQQLCSQSIEQFSSTSNFAYELLIKMNILAPKFDFDDNTPGNGFRSMICVCDTVILHIISLLRSCCLMKNNLMFRISFFCKEIENYMAVLRFWILSSQQLIGSISYEESDSLFPPIDIDDYSQYFSVLKTLETLDSTCFYSRPLGFQFCPSVSKMFKIIGILLATYSLTWEKGNGAFGSLIKSAKFLLSPEERASRIIKITREADVEFCKGFWNLPELGALPAIPKWFGITLAICELREITSNGPLPLETNDGGRVLIPEPTAHTGFRPVKYRILSAVHRYHLSPVSQSSKLPLSPYIIVHCHGGGYVATSSKSHEGYLRAWAKQSNCPIVSIDYSLAPENPYPRPTEEVLYTYAYMLNFPEKFGWTGEKICLVGDSAGGNLIASLSLRMINLNVKRLPTSIVPIYTPFLFQYLPSPSRILSFMDPILHMGILLRCLTAYTLGDVEINKIPLTTNYSESENTEKKDEPSQKNGHRSLLEYVNELKNSQIGNIFKFDNLSDSIVAYYNCSNNRSDDCNLPDSTTTKEVQSNLDDKINIPSISTNNDSIIQNINDEEIEGTPFNRTQNVQIFRDPDNILLSSENYDATLIELFKNNNDFLNSKDKKATLQAQKKFLTKSATTNFISSFFSTSGTDNVTESQDKKSEESNYQTPSESPSDLQNVIPIKSQLETKQSITSISENNIAGLPNFNTLPKTPDNSENISQQKKKTLSQSLAQTASMAATYAIDNLTEWFETDKKPIGHIDKQKLSRAATMTPKMAAEHHKKETEHHKSTLDELLKLKIPRLPEISPMYATDDMLKKLPPIYLIGCHLDPLLDDTISFARKVKKAGGNIKTVKLLDNLSHGFLNFTMVSPECKKGSDICLDIMMESLDVPESFYKN</sequence>
<dbReference type="Proteomes" id="UP000035682">
    <property type="component" value="Unplaced"/>
</dbReference>